<dbReference type="CDD" id="cd18809">
    <property type="entry name" value="SF1_C_RecD"/>
    <property type="match status" value="1"/>
</dbReference>
<feature type="domain" description="ATP-dependent RecD2 DNA helicase SH3" evidence="6">
    <location>
        <begin position="583"/>
        <end position="647"/>
    </location>
</feature>
<organism evidence="8 9">
    <name type="scientific">Reticulibacter mediterranei</name>
    <dbReference type="NCBI Taxonomy" id="2778369"/>
    <lineage>
        <taxon>Bacteria</taxon>
        <taxon>Bacillati</taxon>
        <taxon>Chloroflexota</taxon>
        <taxon>Ktedonobacteria</taxon>
        <taxon>Ktedonobacterales</taxon>
        <taxon>Reticulibacteraceae</taxon>
        <taxon>Reticulibacter</taxon>
    </lineage>
</organism>
<dbReference type="GO" id="GO:0003677">
    <property type="term" value="F:DNA binding"/>
    <property type="evidence" value="ECO:0007669"/>
    <property type="project" value="UniProtKB-UniRule"/>
</dbReference>
<evidence type="ECO:0000256" key="3">
    <source>
        <dbReference type="HAMAP-Rule" id="MF_01488"/>
    </source>
</evidence>
<dbReference type="Gene3D" id="3.40.50.300">
    <property type="entry name" value="P-loop containing nucleotide triphosphate hydrolases"/>
    <property type="match status" value="2"/>
</dbReference>
<dbReference type="GO" id="GO:0009338">
    <property type="term" value="C:exodeoxyribonuclease V complex"/>
    <property type="evidence" value="ECO:0007669"/>
    <property type="project" value="TreeGrafter"/>
</dbReference>
<sequence>MTRSSSDTSAAGTPPLETVQGIVERVTFHAEDSGYTVARLKAAGMRDLVTIVGRFPDIHAGQTLRLQGYWRDHPKYGQQLQVVRSQETKPATLTGLEKYLGSGMIKGIGPVTAKRIVACFGLETLDIIEQQSQRLQEVPGIGPARVAIIARAWEAQKAIKEVMLFLQGHGVSTTYAVKIYKHYGDKAIEVVSENPYQLATDIYGIGFITADTIARNLGIAPDSDFRYTAGLLHLLSQASEDGHCFLPRTELIERAVQQLSLPEYPVDPERINGLLNKMAEAQQLVIEPVDDGQENCYAPAFYHTEVALARRLTNLARHPVEIDAARVQRWIDGYTQKKGIVLSDEQRKAVEQAASSRLLILTGGPGCGKTFTTRTIVALWKAMGKSIMLAAPTGRAAQRLAEMTGHEARTIHRLLAFDPSTMQFRYREDNPLEAEALVIDETSMLDLFLAHSLFKAIPPDAQVLLVGDVDQLPSVGPGMVLRDIIESEQVPVAHLTEVFRQAATSHIVTNAHRINRGQFPQLTPTTKFNASDCLWLEAPEPALGAEGIRHLVCEFLPTRGIDPVQQVQVLCPTTRGEAGTRALNTLLQQALNPPRSDKVELQRGGGVMRVGDRVIQQVNDYQREVFNGDLGTIVTIDLEEQEVTVRFAERTVTYDYADLSELALAWAITIHKAQGSEYPVVLLPIFTQHYILLSRNLLYTGLTRAKKRAILVGPTKAIGMAISRVMDNERYTALAARLRA</sequence>
<dbReference type="Gene3D" id="1.10.150.20">
    <property type="entry name" value="5' to 3' exonuclease, C-terminal subdomain"/>
    <property type="match status" value="1"/>
</dbReference>
<dbReference type="EMBL" id="BNJK01000002">
    <property type="protein sequence ID" value="GHO97838.1"/>
    <property type="molecule type" value="Genomic_DNA"/>
</dbReference>
<keyword evidence="2 3" id="KW-0067">ATP-binding</keyword>
<gene>
    <name evidence="8" type="primary">recD2_2</name>
    <name evidence="3" type="synonym">recD2</name>
    <name evidence="8" type="ORF">KSF_078860</name>
</gene>
<evidence type="ECO:0000259" key="4">
    <source>
        <dbReference type="Pfam" id="PF13538"/>
    </source>
</evidence>
<dbReference type="NCBIfam" id="TIGR01448">
    <property type="entry name" value="recD_rel"/>
    <property type="match status" value="1"/>
</dbReference>
<dbReference type="GO" id="GO:0043139">
    <property type="term" value="F:5'-3' DNA helicase activity"/>
    <property type="evidence" value="ECO:0007669"/>
    <property type="project" value="UniProtKB-UniRule"/>
</dbReference>
<keyword evidence="9" id="KW-1185">Reference proteome</keyword>
<dbReference type="InterPro" id="IPR050534">
    <property type="entry name" value="Coronavir_polyprotein_1ab"/>
</dbReference>
<dbReference type="Gene3D" id="1.10.10.2220">
    <property type="match status" value="1"/>
</dbReference>
<dbReference type="InterPro" id="IPR055446">
    <property type="entry name" value="RecD2_N_OB"/>
</dbReference>
<evidence type="ECO:0000256" key="2">
    <source>
        <dbReference type="ARBA" id="ARBA00022840"/>
    </source>
</evidence>
<proteinExistence type="inferred from homology"/>
<keyword evidence="3" id="KW-0413">Isomerase</keyword>
<dbReference type="Proteomes" id="UP000597444">
    <property type="component" value="Unassembled WGS sequence"/>
</dbReference>
<dbReference type="SUPFAM" id="SSF47781">
    <property type="entry name" value="RuvA domain 2-like"/>
    <property type="match status" value="1"/>
</dbReference>
<accession>A0A8J3N6Q9</accession>
<evidence type="ECO:0000259" key="6">
    <source>
        <dbReference type="Pfam" id="PF18335"/>
    </source>
</evidence>
<evidence type="ECO:0000259" key="5">
    <source>
        <dbReference type="Pfam" id="PF14490"/>
    </source>
</evidence>
<dbReference type="InterPro" id="IPR006345">
    <property type="entry name" value="RecD2"/>
</dbReference>
<dbReference type="InterPro" id="IPR010994">
    <property type="entry name" value="RuvA_2-like"/>
</dbReference>
<dbReference type="Pfam" id="PF14520">
    <property type="entry name" value="HHH_5"/>
    <property type="match status" value="1"/>
</dbReference>
<dbReference type="Pfam" id="PF13538">
    <property type="entry name" value="UvrD_C_2"/>
    <property type="match status" value="1"/>
</dbReference>
<keyword evidence="1 3" id="KW-0547">Nucleotide-binding</keyword>
<feature type="domain" description="UvrD-like helicase C-terminal" evidence="4">
    <location>
        <begin position="664"/>
        <end position="712"/>
    </location>
</feature>
<dbReference type="Pfam" id="PF13245">
    <property type="entry name" value="AAA_19"/>
    <property type="match status" value="1"/>
</dbReference>
<dbReference type="CDD" id="cd17933">
    <property type="entry name" value="DEXSc_RecD-like"/>
    <property type="match status" value="1"/>
</dbReference>
<comment type="function">
    <text evidence="3">DNA-dependent ATPase and ATP-dependent 5'-3' DNA helicase. Has no activity on blunt DNA or DNA with 3'-overhangs, requires at least 10 bases of 5'-ssDNA for helicase activity.</text>
</comment>
<dbReference type="InterPro" id="IPR027417">
    <property type="entry name" value="P-loop_NTPase"/>
</dbReference>
<dbReference type="PANTHER" id="PTHR43788">
    <property type="entry name" value="DNA2/NAM7 HELICASE FAMILY MEMBER"/>
    <property type="match status" value="1"/>
</dbReference>
<dbReference type="GO" id="GO:0006310">
    <property type="term" value="P:DNA recombination"/>
    <property type="evidence" value="ECO:0007669"/>
    <property type="project" value="InterPro"/>
</dbReference>
<dbReference type="InterPro" id="IPR041451">
    <property type="entry name" value="RecD2_SH13"/>
</dbReference>
<keyword evidence="3" id="KW-0238">DNA-binding</keyword>
<feature type="binding site" evidence="3">
    <location>
        <begin position="366"/>
        <end position="370"/>
    </location>
    <ligand>
        <name>ATP</name>
        <dbReference type="ChEBI" id="CHEBI:30616"/>
    </ligand>
</feature>
<feature type="domain" description="ATP-dependent RecD2 DNA helicase OB-fold" evidence="7">
    <location>
        <begin position="17"/>
        <end position="90"/>
    </location>
</feature>
<dbReference type="AlphaFoldDB" id="A0A8J3N6Q9"/>
<dbReference type="GO" id="GO:0017116">
    <property type="term" value="F:single-stranded DNA helicase activity"/>
    <property type="evidence" value="ECO:0007669"/>
    <property type="project" value="TreeGrafter"/>
</dbReference>
<evidence type="ECO:0000313" key="8">
    <source>
        <dbReference type="EMBL" id="GHO97838.1"/>
    </source>
</evidence>
<comment type="similarity">
    <text evidence="3">Belongs to the RecD family. RecD2 subfamily.</text>
</comment>
<dbReference type="HAMAP" id="MF_01488">
    <property type="entry name" value="RecD2"/>
    <property type="match status" value="1"/>
</dbReference>
<evidence type="ECO:0000259" key="7">
    <source>
        <dbReference type="Pfam" id="PF23139"/>
    </source>
</evidence>
<comment type="caution">
    <text evidence="8">The sequence shown here is derived from an EMBL/GenBank/DDBJ whole genome shotgun (WGS) entry which is preliminary data.</text>
</comment>
<evidence type="ECO:0000313" key="9">
    <source>
        <dbReference type="Proteomes" id="UP000597444"/>
    </source>
</evidence>
<evidence type="ECO:0000256" key="1">
    <source>
        <dbReference type="ARBA" id="ARBA00022741"/>
    </source>
</evidence>
<dbReference type="RefSeq" id="WP_220208616.1">
    <property type="nucleotide sequence ID" value="NZ_BNJK01000002.1"/>
</dbReference>
<feature type="domain" description="ATP-dependent RecD2 DNA helicase-like helix-hairpin-helix" evidence="5">
    <location>
        <begin position="156"/>
        <end position="245"/>
    </location>
</feature>
<dbReference type="GO" id="GO:0005524">
    <property type="term" value="F:ATP binding"/>
    <property type="evidence" value="ECO:0007669"/>
    <property type="project" value="UniProtKB-UniRule"/>
</dbReference>
<reference evidence="8" key="1">
    <citation type="submission" date="2020-10" db="EMBL/GenBank/DDBJ databases">
        <title>Taxonomic study of unclassified bacteria belonging to the class Ktedonobacteria.</title>
        <authorList>
            <person name="Yabe S."/>
            <person name="Wang C.M."/>
            <person name="Zheng Y."/>
            <person name="Sakai Y."/>
            <person name="Cavaletti L."/>
            <person name="Monciardini P."/>
            <person name="Donadio S."/>
        </authorList>
    </citation>
    <scope>NUCLEOTIDE SEQUENCE</scope>
    <source>
        <strain evidence="8">ID150040</strain>
    </source>
</reference>
<dbReference type="InterPro" id="IPR029493">
    <property type="entry name" value="RecD2-like_HHH"/>
</dbReference>
<dbReference type="Pfam" id="PF18335">
    <property type="entry name" value="SH3_13"/>
    <property type="match status" value="1"/>
</dbReference>
<keyword evidence="3" id="KW-0378">Hydrolase</keyword>
<dbReference type="GO" id="GO:0016787">
    <property type="term" value="F:hydrolase activity"/>
    <property type="evidence" value="ECO:0007669"/>
    <property type="project" value="UniProtKB-KW"/>
</dbReference>
<name>A0A8J3N6Q9_9CHLR</name>
<dbReference type="SUPFAM" id="SSF52540">
    <property type="entry name" value="P-loop containing nucleoside triphosphate hydrolases"/>
    <property type="match status" value="2"/>
</dbReference>
<dbReference type="PANTHER" id="PTHR43788:SF6">
    <property type="entry name" value="DNA HELICASE B"/>
    <property type="match status" value="1"/>
</dbReference>
<comment type="catalytic activity">
    <reaction evidence="3">
        <text>ATP + H2O = ADP + phosphate + H(+)</text>
        <dbReference type="Rhea" id="RHEA:13065"/>
        <dbReference type="ChEBI" id="CHEBI:15377"/>
        <dbReference type="ChEBI" id="CHEBI:15378"/>
        <dbReference type="ChEBI" id="CHEBI:30616"/>
        <dbReference type="ChEBI" id="CHEBI:43474"/>
        <dbReference type="ChEBI" id="CHEBI:456216"/>
        <dbReference type="EC" id="5.6.2.3"/>
    </reaction>
</comment>
<dbReference type="Pfam" id="PF14490">
    <property type="entry name" value="HHH_RecD2"/>
    <property type="match status" value="1"/>
</dbReference>
<dbReference type="Gene3D" id="2.30.30.940">
    <property type="match status" value="1"/>
</dbReference>
<protein>
    <recommendedName>
        <fullName evidence="3">ATP-dependent RecD2 DNA helicase</fullName>
        <ecNumber evidence="3">5.6.2.3</ecNumber>
    </recommendedName>
    <alternativeName>
        <fullName evidence="3">DNA 5'-3' helicase subunit RecD2</fullName>
    </alternativeName>
</protein>
<dbReference type="Pfam" id="PF23139">
    <property type="entry name" value="OB_YrrC"/>
    <property type="match status" value="1"/>
</dbReference>
<dbReference type="EC" id="5.6.2.3" evidence="3"/>
<keyword evidence="3 8" id="KW-0347">Helicase</keyword>
<dbReference type="InterPro" id="IPR027785">
    <property type="entry name" value="UvrD-like_helicase_C"/>
</dbReference>